<reference evidence="3" key="1">
    <citation type="submission" date="2016-03" db="EMBL/GenBank/DDBJ databases">
        <authorList>
            <person name="Guldener U."/>
        </authorList>
    </citation>
    <scope>NUCLEOTIDE SEQUENCE [LARGE SCALE GENOMIC DNA]</scope>
    <source>
        <strain evidence="3">04CH-RAC-A.6.1</strain>
    </source>
</reference>
<name>A0A1E1K0N2_9HELO</name>
<feature type="compositionally biased region" description="Low complexity" evidence="1">
    <location>
        <begin position="264"/>
        <end position="295"/>
    </location>
</feature>
<gene>
    <name evidence="2" type="ORF">RAG0_01214</name>
</gene>
<dbReference type="EMBL" id="FJUX01000004">
    <property type="protein sequence ID" value="CZS90074.1"/>
    <property type="molecule type" value="Genomic_DNA"/>
</dbReference>
<keyword evidence="3" id="KW-1185">Reference proteome</keyword>
<dbReference type="OrthoDB" id="3920481at2759"/>
<evidence type="ECO:0000313" key="2">
    <source>
        <dbReference type="EMBL" id="CZS90074.1"/>
    </source>
</evidence>
<accession>A0A1E1K0N2</accession>
<organism evidence="2 3">
    <name type="scientific">Rhynchosporium agropyri</name>
    <dbReference type="NCBI Taxonomy" id="914238"/>
    <lineage>
        <taxon>Eukaryota</taxon>
        <taxon>Fungi</taxon>
        <taxon>Dikarya</taxon>
        <taxon>Ascomycota</taxon>
        <taxon>Pezizomycotina</taxon>
        <taxon>Leotiomycetes</taxon>
        <taxon>Helotiales</taxon>
        <taxon>Ploettnerulaceae</taxon>
        <taxon>Rhynchosporium</taxon>
    </lineage>
</organism>
<proteinExistence type="predicted"/>
<protein>
    <submittedName>
        <fullName evidence="2">Uncharacterized protein</fullName>
    </submittedName>
</protein>
<sequence>MTPIAISLTAAKSNSSAGHLLRAAWKLFLRGFNYSKPRPACFFSGVNNIATFTPNTKRTRTHHHFGLFLNVDTPRFKARIIRRAYNPTVLLSYCPTSYSPTVIACLRQSHHTTDILSLPLTTSSPTYQSQSTGNWKRSWKRSSLVLPSSDFARSRHRNLKVHRPPSLPVLLPLPDILHSNLDLQPSASAAKPTSLHEYRFNPGQARLVGPQFLWRYNLGVFSQFRFDFIIGFKKIKKNSQPSPDMSTITMSSRYYQLQNETTNSSSSSQRPSSRKSISSESSSSSSSYSSSGSSSYYSSYDTSSARYSIDAASHPRVEVMRCSRCAKCAEAVVSSRGGNNLRRVSTDDAQASGMVQFGHNLYYCDRCAKMVGYK</sequence>
<evidence type="ECO:0000313" key="3">
    <source>
        <dbReference type="Proteomes" id="UP000178912"/>
    </source>
</evidence>
<dbReference type="AlphaFoldDB" id="A0A1E1K0N2"/>
<feature type="region of interest" description="Disordered" evidence="1">
    <location>
        <begin position="258"/>
        <end position="295"/>
    </location>
</feature>
<evidence type="ECO:0000256" key="1">
    <source>
        <dbReference type="SAM" id="MobiDB-lite"/>
    </source>
</evidence>
<dbReference type="Proteomes" id="UP000178912">
    <property type="component" value="Unassembled WGS sequence"/>
</dbReference>